<feature type="transmembrane region" description="Helical" evidence="7">
    <location>
        <begin position="632"/>
        <end position="652"/>
    </location>
</feature>
<dbReference type="Gene3D" id="3.40.50.410">
    <property type="entry name" value="von Willebrand factor, type A domain"/>
    <property type="match status" value="1"/>
</dbReference>
<proteinExistence type="predicted"/>
<dbReference type="PANTHER" id="PTHR35007">
    <property type="entry name" value="INTEGRAL MEMBRANE PROTEIN-RELATED"/>
    <property type="match status" value="1"/>
</dbReference>
<feature type="transmembrane region" description="Helical" evidence="7">
    <location>
        <begin position="458"/>
        <end position="474"/>
    </location>
</feature>
<evidence type="ECO:0000256" key="4">
    <source>
        <dbReference type="ARBA" id="ARBA00022989"/>
    </source>
</evidence>
<keyword evidence="5 7" id="KW-0472">Membrane</keyword>
<gene>
    <name evidence="10" type="ordered locus">Tcur_1851</name>
</gene>
<dbReference type="GO" id="GO:0005886">
    <property type="term" value="C:plasma membrane"/>
    <property type="evidence" value="ECO:0007669"/>
    <property type="project" value="UniProtKB-SubCell"/>
</dbReference>
<evidence type="ECO:0000256" key="2">
    <source>
        <dbReference type="ARBA" id="ARBA00022475"/>
    </source>
</evidence>
<keyword evidence="2" id="KW-1003">Cell membrane</keyword>
<dbReference type="STRING" id="471852.Tcur_1851"/>
<feature type="transmembrane region" description="Helical" evidence="7">
    <location>
        <begin position="340"/>
        <end position="360"/>
    </location>
</feature>
<dbReference type="eggNOG" id="COG4965">
    <property type="taxonomic scope" value="Bacteria"/>
</dbReference>
<feature type="transmembrane region" description="Helical" evidence="7">
    <location>
        <begin position="601"/>
        <end position="620"/>
    </location>
</feature>
<evidence type="ECO:0000259" key="9">
    <source>
        <dbReference type="PROSITE" id="PS50234"/>
    </source>
</evidence>
<dbReference type="Pfam" id="PF13519">
    <property type="entry name" value="VWA_2"/>
    <property type="match status" value="1"/>
</dbReference>
<keyword evidence="4 7" id="KW-1133">Transmembrane helix</keyword>
<evidence type="ECO:0000313" key="10">
    <source>
        <dbReference type="EMBL" id="ACY97424.1"/>
    </source>
</evidence>
<evidence type="ECO:0000256" key="3">
    <source>
        <dbReference type="ARBA" id="ARBA00022692"/>
    </source>
</evidence>
<evidence type="ECO:0000256" key="1">
    <source>
        <dbReference type="ARBA" id="ARBA00004651"/>
    </source>
</evidence>
<dbReference type="SUPFAM" id="SSF53300">
    <property type="entry name" value="vWA-like"/>
    <property type="match status" value="1"/>
</dbReference>
<dbReference type="Proteomes" id="UP000001918">
    <property type="component" value="Chromosome"/>
</dbReference>
<evidence type="ECO:0000313" key="11">
    <source>
        <dbReference type="Proteomes" id="UP000001918"/>
    </source>
</evidence>
<dbReference type="InterPro" id="IPR042094">
    <property type="entry name" value="T2SS_GspF_sf"/>
</dbReference>
<reference evidence="10 11" key="1">
    <citation type="journal article" date="2011" name="Stand. Genomic Sci.">
        <title>Complete genome sequence of Thermomonospora curvata type strain (B9).</title>
        <authorList>
            <person name="Chertkov O."/>
            <person name="Sikorski J."/>
            <person name="Nolan M."/>
            <person name="Lapidus A."/>
            <person name="Lucas S."/>
            <person name="Del Rio T.G."/>
            <person name="Tice H."/>
            <person name="Cheng J.F."/>
            <person name="Goodwin L."/>
            <person name="Pitluck S."/>
            <person name="Liolios K."/>
            <person name="Ivanova N."/>
            <person name="Mavromatis K."/>
            <person name="Mikhailova N."/>
            <person name="Ovchinnikova G."/>
            <person name="Pati A."/>
            <person name="Chen A."/>
            <person name="Palaniappan K."/>
            <person name="Djao O.D."/>
            <person name="Land M."/>
            <person name="Hauser L."/>
            <person name="Chang Y.J."/>
            <person name="Jeffries C.D."/>
            <person name="Brettin T."/>
            <person name="Han C."/>
            <person name="Detter J.C."/>
            <person name="Rohde M."/>
            <person name="Goker M."/>
            <person name="Woyke T."/>
            <person name="Bristow J."/>
            <person name="Eisen J.A."/>
            <person name="Markowitz V."/>
            <person name="Hugenholtz P."/>
            <person name="Klenk H.P."/>
            <person name="Kyrpides N.C."/>
        </authorList>
    </citation>
    <scope>NUCLEOTIDE SEQUENCE [LARGE SCALE GENOMIC DNA]</scope>
    <source>
        <strain evidence="11">ATCC 19995 / DSM 43183 / JCM 3096 / KCTC 9072 / NBRC 15933 / NCIMB 10081 / Henssen B9</strain>
    </source>
</reference>
<evidence type="ECO:0000256" key="6">
    <source>
        <dbReference type="SAM" id="MobiDB-lite"/>
    </source>
</evidence>
<feature type="transmembrane region" description="Helical" evidence="7">
    <location>
        <begin position="433"/>
        <end position="452"/>
    </location>
</feature>
<feature type="domain" description="VWFA" evidence="9">
    <location>
        <begin position="94"/>
        <end position="260"/>
    </location>
</feature>
<dbReference type="OrthoDB" id="597333at2"/>
<dbReference type="KEGG" id="tcu:Tcur_1851"/>
<dbReference type="InterPro" id="IPR002035">
    <property type="entry name" value="VWF_A"/>
</dbReference>
<dbReference type="PROSITE" id="PS50234">
    <property type="entry name" value="VWFA"/>
    <property type="match status" value="1"/>
</dbReference>
<dbReference type="eggNOG" id="COG2304">
    <property type="taxonomic scope" value="Bacteria"/>
</dbReference>
<name>D1ACT5_THECD</name>
<dbReference type="EMBL" id="CP001738">
    <property type="protein sequence ID" value="ACY97424.1"/>
    <property type="molecule type" value="Genomic_DNA"/>
</dbReference>
<evidence type="ECO:0000256" key="8">
    <source>
        <dbReference type="SAM" id="SignalP"/>
    </source>
</evidence>
<feature type="chain" id="PRO_5003020680" evidence="8">
    <location>
        <begin position="25"/>
        <end position="660"/>
    </location>
</feature>
<keyword evidence="3 7" id="KW-0812">Transmembrane</keyword>
<feature type="signal peptide" evidence="8">
    <location>
        <begin position="1"/>
        <end position="24"/>
    </location>
</feature>
<dbReference type="AlphaFoldDB" id="D1ACT5"/>
<dbReference type="CDD" id="cd00198">
    <property type="entry name" value="vWFA"/>
    <property type="match status" value="1"/>
</dbReference>
<accession>D1ACT5</accession>
<organism evidence="10 11">
    <name type="scientific">Thermomonospora curvata (strain ATCC 19995 / DSM 43183 / JCM 3096 / KCTC 9072 / NBRC 15933 / NCIMB 10081 / Henssen B9)</name>
    <dbReference type="NCBI Taxonomy" id="471852"/>
    <lineage>
        <taxon>Bacteria</taxon>
        <taxon>Bacillati</taxon>
        <taxon>Actinomycetota</taxon>
        <taxon>Actinomycetes</taxon>
        <taxon>Streptosporangiales</taxon>
        <taxon>Thermomonosporaceae</taxon>
        <taxon>Thermomonospora</taxon>
    </lineage>
</organism>
<feature type="region of interest" description="Disordered" evidence="6">
    <location>
        <begin position="69"/>
        <end position="91"/>
    </location>
</feature>
<dbReference type="RefSeq" id="WP_012852208.1">
    <property type="nucleotide sequence ID" value="NC_013510.1"/>
</dbReference>
<comment type="subcellular location">
    <subcellularLocation>
        <location evidence="1">Cell membrane</location>
        <topology evidence="1">Multi-pass membrane protein</topology>
    </subcellularLocation>
</comment>
<keyword evidence="11" id="KW-1185">Reference proteome</keyword>
<feature type="compositionally biased region" description="Low complexity" evidence="6">
    <location>
        <begin position="299"/>
        <end position="311"/>
    </location>
</feature>
<dbReference type="Gene3D" id="1.20.81.30">
    <property type="entry name" value="Type II secretion system (T2SS), domain F"/>
    <property type="match status" value="1"/>
</dbReference>
<keyword evidence="8" id="KW-0732">Signal</keyword>
<dbReference type="InterPro" id="IPR036465">
    <property type="entry name" value="vWFA_dom_sf"/>
</dbReference>
<evidence type="ECO:0000256" key="5">
    <source>
        <dbReference type="ARBA" id="ARBA00023136"/>
    </source>
</evidence>
<dbReference type="PANTHER" id="PTHR35007:SF1">
    <property type="entry name" value="PILUS ASSEMBLY PROTEIN"/>
    <property type="match status" value="1"/>
</dbReference>
<dbReference type="Pfam" id="PF00482">
    <property type="entry name" value="T2SSF"/>
    <property type="match status" value="1"/>
</dbReference>
<evidence type="ECO:0000256" key="7">
    <source>
        <dbReference type="SAM" id="Phobius"/>
    </source>
</evidence>
<protein>
    <submittedName>
        <fullName evidence="10">Type II secretion system protein</fullName>
    </submittedName>
</protein>
<feature type="region of interest" description="Disordered" evidence="6">
    <location>
        <begin position="299"/>
        <end position="325"/>
    </location>
</feature>
<dbReference type="HOGENOM" id="CLU_420219_0_0_11"/>
<sequence length="660" mass="69223">MVTGRLLAVLCGLALLLPAGTAGAAEPGGRISALEVMANRVQFLFTAHGLPPKAALDPDSVTVTAAGRTLPAKAEPPGSPRPGGPSPGGRNARAVMLVLDTSGSMSAADLAAAKAGAVAFLDLLPADVPAGFTTTGTPTRPVIDPTTDRRSLRKALGRMRTGGETALYDAMSAAVDRLARANAAEGRLVVLSDGKDSASTSTLAQVLARLKRTRIAADVVAFKTAATSEGTLRQLAADSGGRLLSSPDPRRLNAAFADAAASFRQSMWITVTLPQSLQGTALRLEVRVRAGDTAIKATASAAASPAGTAGPHGRTSASPRHAGTAPADAAGPLAGLPLPAVLGVCFAAILLLILVVGGLGRREPPEWAVRIERYRLRARPSPAEPDAEESRARNPLMRGALTLSMKITGSGRLAQRLAQDLDRAGILLRPHEWTLLRIVIGACLTAVVTPLVGNVLLAAPPVAVITWVATRAYLRGRAERRLTAFADQLPDALQLVAGSLRSGFSVAQSVERLAGLELQPMGQEMARAVAQTRLGVSTEDALRSVADRMNCRDLHWVVLAIQIQREVGGNLSEVIETTAETMRERTRLRRQIRALSAEGRLSAYVLIALPVITGGLLTVSRPDYMRPLYTTPMGIGMICLAVFLVALGWLWLSKVVKVEV</sequence>
<dbReference type="InterPro" id="IPR018076">
    <property type="entry name" value="T2SS_GspF_dom"/>
</dbReference>
<dbReference type="SMART" id="SM00327">
    <property type="entry name" value="VWA"/>
    <property type="match status" value="1"/>
</dbReference>